<evidence type="ECO:0000256" key="1">
    <source>
        <dbReference type="ARBA" id="ARBA00022691"/>
    </source>
</evidence>
<accession>A0ABT0UPJ5</accession>
<dbReference type="SFLD" id="SFLDS00029">
    <property type="entry name" value="Radical_SAM"/>
    <property type="match status" value="1"/>
</dbReference>
<dbReference type="PROSITE" id="PS51918">
    <property type="entry name" value="RADICAL_SAM"/>
    <property type="match status" value="1"/>
</dbReference>
<evidence type="ECO:0000256" key="2">
    <source>
        <dbReference type="ARBA" id="ARBA00022723"/>
    </source>
</evidence>
<dbReference type="InterPro" id="IPR026337">
    <property type="entry name" value="AKG_HExxH"/>
</dbReference>
<dbReference type="EMBL" id="JAMQAW010000024">
    <property type="protein sequence ID" value="MCM2390271.1"/>
    <property type="molecule type" value="Genomic_DNA"/>
</dbReference>
<dbReference type="InterPro" id="IPR026335">
    <property type="entry name" value="rSAM_SPASM_FxsB"/>
</dbReference>
<dbReference type="PANTHER" id="PTHR43273">
    <property type="entry name" value="ANAEROBIC SULFATASE-MATURATING ENZYME HOMOLOG ASLB-RELATED"/>
    <property type="match status" value="1"/>
</dbReference>
<dbReference type="PANTHER" id="PTHR43273:SF8">
    <property type="entry name" value="RADICAL SAM DOMAIN PROTEIN"/>
    <property type="match status" value="1"/>
</dbReference>
<dbReference type="Gene3D" id="3.20.20.70">
    <property type="entry name" value="Aldolase class I"/>
    <property type="match status" value="1"/>
</dbReference>
<evidence type="ECO:0000313" key="7">
    <source>
        <dbReference type="EMBL" id="MCM2390271.1"/>
    </source>
</evidence>
<evidence type="ECO:0000256" key="5">
    <source>
        <dbReference type="SAM" id="MobiDB-lite"/>
    </source>
</evidence>
<feature type="domain" description="Radical SAM core" evidence="6">
    <location>
        <begin position="3"/>
        <end position="242"/>
    </location>
</feature>
<evidence type="ECO:0000256" key="3">
    <source>
        <dbReference type="ARBA" id="ARBA00023004"/>
    </source>
</evidence>
<evidence type="ECO:0000259" key="6">
    <source>
        <dbReference type="PROSITE" id="PS51918"/>
    </source>
</evidence>
<sequence>MTGPPVPFREIVLKVHSRCDLACDHCYIYEHADQSWLTRPKAISDEAISWTAQRLAEHVKSHALPSVSVILHGGEPLLAGPLRLRRVCAELTAAIQPLAELDLRIHTNGLQLSPRYLDLFDEYDVKVGISLDGDRSANDRHRRFADGRTSHPLVLKAVELLREDRYRHLYLGLLCTVDVANDPIAVYDALTELDPPRIDFLLPHATWDAPPVRPNGSPTVYADWLLTVFDRWDTLGRRVPVRLFESVLSTLAGGPSLTESLGLAPTDLVVVETDGALEQVDSLKSAYEGAAATGFDVFHHSFDEVAAHPGVKARQRELAGVSETCRQCPVVRSCGGGLYTHRYSEATDFDNTSVYCSDLEALIRGIERRVADELVPAALTEPSALLAEDQDLTRALLVSLHGELAGRGGTRWDRGWELTLALDAQGDPLDSLWRHPYTRTWLQDTHRALAGKRPDAVERALRLPSYLAAALVAAGSPTPVRTPYEEGVLRLPGLGELRMGEPSASGEAEVEATGDGFVVRAHGRTRQVRLTSTRRTEDDDWRPVRTLGGTQGVPLLRLDDLDPYRDCFAAPTADRLTSAEVERWNGLLSEAWALLRQFAAEEAAEAAGWLTTLTPLTSSPPGATETPAAPSLFGRSSTRERALRGHGYGALGIAPARNPEQLAVELLRGFRRAKLNALLEVGDLYAQDGWWRYPAPWRSEEVPVSELLAGVWERAGLAAFDPEGADQAKRGLATLERAAELTVSGHRLLAQLRRELATDPGPLPRQGSDGPGDGRPGQGGGSDGAARWAPLAPSPPHLRSQPQQSAPSTGCRASADSPGSVARNASCDG</sequence>
<keyword evidence="4" id="KW-0411">Iron-sulfur</keyword>
<keyword evidence="2" id="KW-0479">Metal-binding</keyword>
<dbReference type="Proteomes" id="UP001431429">
    <property type="component" value="Unassembled WGS sequence"/>
</dbReference>
<evidence type="ECO:0000256" key="4">
    <source>
        <dbReference type="ARBA" id="ARBA00023014"/>
    </source>
</evidence>
<dbReference type="NCBIfam" id="NF040587">
    <property type="entry name" value="rSAM_lost_HExxH"/>
    <property type="match status" value="1"/>
</dbReference>
<comment type="caution">
    <text evidence="7">The sequence shown here is derived from an EMBL/GenBank/DDBJ whole genome shotgun (WGS) entry which is preliminary data.</text>
</comment>
<feature type="region of interest" description="Disordered" evidence="5">
    <location>
        <begin position="616"/>
        <end position="635"/>
    </location>
</feature>
<dbReference type="RefSeq" id="WP_250920612.1">
    <property type="nucleotide sequence ID" value="NZ_JAMQAW010000024.1"/>
</dbReference>
<dbReference type="InterPro" id="IPR023867">
    <property type="entry name" value="Sulphatase_maturase_rSAM"/>
</dbReference>
<evidence type="ECO:0000313" key="8">
    <source>
        <dbReference type="Proteomes" id="UP001431429"/>
    </source>
</evidence>
<dbReference type="CDD" id="cd01335">
    <property type="entry name" value="Radical_SAM"/>
    <property type="match status" value="1"/>
</dbReference>
<reference evidence="7" key="1">
    <citation type="submission" date="2022-06" db="EMBL/GenBank/DDBJ databases">
        <title>Genome public.</title>
        <authorList>
            <person name="Sun Q."/>
        </authorList>
    </citation>
    <scope>NUCLEOTIDE SEQUENCE</scope>
    <source>
        <strain evidence="7">CWNU-1</strain>
    </source>
</reference>
<dbReference type="NCBIfam" id="TIGR04269">
    <property type="entry name" value="SAM_SPASM_FxsB"/>
    <property type="match status" value="1"/>
</dbReference>
<keyword evidence="1" id="KW-0949">S-adenosyl-L-methionine</keyword>
<dbReference type="SUPFAM" id="SSF102114">
    <property type="entry name" value="Radical SAM enzymes"/>
    <property type="match status" value="1"/>
</dbReference>
<dbReference type="SFLD" id="SFLDG01067">
    <property type="entry name" value="SPASM/twitch_domain_containing"/>
    <property type="match status" value="1"/>
</dbReference>
<dbReference type="NCBIfam" id="TIGR04267">
    <property type="entry name" value="mod_HExxH"/>
    <property type="match status" value="1"/>
</dbReference>
<proteinExistence type="predicted"/>
<dbReference type="Pfam" id="PF04055">
    <property type="entry name" value="Radical_SAM"/>
    <property type="match status" value="1"/>
</dbReference>
<keyword evidence="8" id="KW-1185">Reference proteome</keyword>
<organism evidence="7 8">
    <name type="scientific">Streptomyces albipurpureus</name>
    <dbReference type="NCBI Taxonomy" id="2897419"/>
    <lineage>
        <taxon>Bacteria</taxon>
        <taxon>Bacillati</taxon>
        <taxon>Actinomycetota</taxon>
        <taxon>Actinomycetes</taxon>
        <taxon>Kitasatosporales</taxon>
        <taxon>Streptomycetaceae</taxon>
        <taxon>Streptomyces</taxon>
    </lineage>
</organism>
<keyword evidence="3" id="KW-0408">Iron</keyword>
<dbReference type="SFLD" id="SFLDG01072">
    <property type="entry name" value="dehydrogenase_like"/>
    <property type="match status" value="1"/>
</dbReference>
<dbReference type="InterPro" id="IPR007197">
    <property type="entry name" value="rSAM"/>
</dbReference>
<dbReference type="InterPro" id="IPR013785">
    <property type="entry name" value="Aldolase_TIM"/>
</dbReference>
<feature type="region of interest" description="Disordered" evidence="5">
    <location>
        <begin position="756"/>
        <end position="829"/>
    </location>
</feature>
<protein>
    <submittedName>
        <fullName evidence="7">Radical SAM/SPASM protein FxsB, inactivated metallohydrolase extension form</fullName>
    </submittedName>
</protein>
<dbReference type="SFLD" id="SFLDG01386">
    <property type="entry name" value="main_SPASM_domain-containing"/>
    <property type="match status" value="1"/>
</dbReference>
<name>A0ABT0UPJ5_9ACTN</name>
<feature type="compositionally biased region" description="Gly residues" evidence="5">
    <location>
        <begin position="769"/>
        <end position="783"/>
    </location>
</feature>
<dbReference type="InterPro" id="IPR058240">
    <property type="entry name" value="rSAM_sf"/>
</dbReference>
<gene>
    <name evidence="7" type="primary">fxsB</name>
    <name evidence="7" type="ORF">NBG84_18570</name>
</gene>